<dbReference type="STRING" id="1841861.GCA_900157365_02408"/>
<dbReference type="EMBL" id="FUEZ01000004">
    <property type="protein sequence ID" value="SPM41872.1"/>
    <property type="molecule type" value="Genomic_DNA"/>
</dbReference>
<gene>
    <name evidence="5" type="ORF">MNAB215_4088</name>
</gene>
<evidence type="ECO:0000313" key="5">
    <source>
        <dbReference type="EMBL" id="SPM41872.1"/>
    </source>
</evidence>
<protein>
    <submittedName>
        <fullName evidence="5">Mce associated membrane protein</fullName>
    </submittedName>
</protein>
<name>A0A2U3PDQ2_9MYCO</name>
<evidence type="ECO:0000256" key="1">
    <source>
        <dbReference type="ARBA" id="ARBA00004370"/>
    </source>
</evidence>
<organism evidence="5 6">
    <name type="scientific">Mycobacterium numidiamassiliense</name>
    <dbReference type="NCBI Taxonomy" id="1841861"/>
    <lineage>
        <taxon>Bacteria</taxon>
        <taxon>Bacillati</taxon>
        <taxon>Actinomycetota</taxon>
        <taxon>Actinomycetes</taxon>
        <taxon>Mycobacteriales</taxon>
        <taxon>Mycobacteriaceae</taxon>
        <taxon>Mycobacterium</taxon>
    </lineage>
</organism>
<dbReference type="Proteomes" id="UP000240424">
    <property type="component" value="Unassembled WGS sequence"/>
</dbReference>
<accession>A0A2U3PDQ2</accession>
<proteinExistence type="predicted"/>
<dbReference type="RefSeq" id="WP_077080408.1">
    <property type="nucleotide sequence ID" value="NZ_FUEZ01000004.1"/>
</dbReference>
<keyword evidence="4" id="KW-1133">Transmembrane helix</keyword>
<evidence type="ECO:0000313" key="6">
    <source>
        <dbReference type="Proteomes" id="UP000240424"/>
    </source>
</evidence>
<dbReference type="PANTHER" id="PTHR37042:SF4">
    <property type="entry name" value="OUTER MEMBRANE PROTEIN RV1973"/>
    <property type="match status" value="1"/>
</dbReference>
<dbReference type="OrthoDB" id="4774723at2"/>
<feature type="transmembrane region" description="Helical" evidence="4">
    <location>
        <begin position="79"/>
        <end position="105"/>
    </location>
</feature>
<keyword evidence="4" id="KW-0812">Transmembrane</keyword>
<sequence length="237" mass="25372">MAQEPETTDTGAQVSEPTAADAEGRDKQEAVDETDAVDEADAADEADVVDETTAVDEIEAKGGESEGTRLRDRFAGRQLSRVGSALLAGAVIVAALAGLVGWLGYRTYQRHEAQAQRDQFVQVARQGAVNLTTISYTEVDADVQRIIDLSTGAFREDFQQRSKPFIEVVKAAQSKSEGTVTDAGLESQKGNTAQVLVAIAVKSRTSGGEEAPREWRMRVEVQSVGDDAKVSNVVFVP</sequence>
<dbReference type="GO" id="GO:0016020">
    <property type="term" value="C:membrane"/>
    <property type="evidence" value="ECO:0007669"/>
    <property type="project" value="UniProtKB-SubCell"/>
</dbReference>
<keyword evidence="6" id="KW-1185">Reference proteome</keyword>
<comment type="subcellular location">
    <subcellularLocation>
        <location evidence="1">Membrane</location>
    </subcellularLocation>
</comment>
<evidence type="ECO:0000256" key="3">
    <source>
        <dbReference type="SAM" id="MobiDB-lite"/>
    </source>
</evidence>
<dbReference type="PANTHER" id="PTHR37042">
    <property type="entry name" value="OUTER MEMBRANE PROTEIN RV1973"/>
    <property type="match status" value="1"/>
</dbReference>
<keyword evidence="2 4" id="KW-0472">Membrane</keyword>
<feature type="compositionally biased region" description="Acidic residues" evidence="3">
    <location>
        <begin position="31"/>
        <end position="48"/>
    </location>
</feature>
<reference evidence="5 6" key="1">
    <citation type="submission" date="2017-01" db="EMBL/GenBank/DDBJ databases">
        <authorList>
            <consortium name="Urmite Genomes"/>
        </authorList>
    </citation>
    <scope>NUCLEOTIDE SEQUENCE [LARGE SCALE GENOMIC DNA]</scope>
    <source>
        <strain evidence="5 6">AB215</strain>
    </source>
</reference>
<dbReference type="AlphaFoldDB" id="A0A2U3PDQ2"/>
<feature type="region of interest" description="Disordered" evidence="3">
    <location>
        <begin position="1"/>
        <end position="48"/>
    </location>
</feature>
<evidence type="ECO:0000256" key="4">
    <source>
        <dbReference type="SAM" id="Phobius"/>
    </source>
</evidence>
<evidence type="ECO:0000256" key="2">
    <source>
        <dbReference type="ARBA" id="ARBA00023136"/>
    </source>
</evidence>